<dbReference type="Pfam" id="PF20846">
    <property type="entry name" value="PNMA_N"/>
    <property type="match status" value="1"/>
</dbReference>
<dbReference type="InterPro" id="IPR026523">
    <property type="entry name" value="PNMA"/>
</dbReference>
<name>I7GE77_MACFA</name>
<dbReference type="AlphaFoldDB" id="I7GE77"/>
<proteinExistence type="evidence at transcript level"/>
<dbReference type="PANTHER" id="PTHR23095">
    <property type="entry name" value="PARANEOPLASTIC ANTIGEN"/>
    <property type="match status" value="1"/>
</dbReference>
<dbReference type="EMBL" id="AB173970">
    <property type="protein sequence ID" value="BAE91032.1"/>
    <property type="molecule type" value="mRNA"/>
</dbReference>
<organism evidence="2">
    <name type="scientific">Macaca fascicularis</name>
    <name type="common">Crab-eating macaque</name>
    <name type="synonym">Cynomolgus monkey</name>
    <dbReference type="NCBI Taxonomy" id="9541"/>
    <lineage>
        <taxon>Eukaryota</taxon>
        <taxon>Metazoa</taxon>
        <taxon>Chordata</taxon>
        <taxon>Craniata</taxon>
        <taxon>Vertebrata</taxon>
        <taxon>Euteleostomi</taxon>
        <taxon>Mammalia</taxon>
        <taxon>Eutheria</taxon>
        <taxon>Euarchontoglires</taxon>
        <taxon>Primates</taxon>
        <taxon>Haplorrhini</taxon>
        <taxon>Catarrhini</taxon>
        <taxon>Cercopithecidae</taxon>
        <taxon>Cercopithecinae</taxon>
        <taxon>Macaca</taxon>
    </lineage>
</organism>
<dbReference type="InterPro" id="IPR048271">
    <property type="entry name" value="PNMA_N"/>
</dbReference>
<reference evidence="2" key="1">
    <citation type="journal article" date="2007" name="PLoS Biol.">
        <title>Rate of evolution in brain-expressed genes in humans and other primates.</title>
        <authorList>
            <person name="Wang H.-Y."/>
            <person name="Chien H.-C."/>
            <person name="Osada N."/>
            <person name="Hashimoto K."/>
            <person name="Sugano S."/>
            <person name="Gojobori T."/>
            <person name="Chou C.-K."/>
            <person name="Tsai S.-F."/>
            <person name="Wu C.-I."/>
            <person name="Shen C.-K.J."/>
        </authorList>
    </citation>
    <scope>NUCLEOTIDE SEQUENCE</scope>
</reference>
<dbReference type="PANTHER" id="PTHR23095:SF21">
    <property type="entry name" value="PARANEOPLASTIC ANTIGEN-LIKE PROTEIN 8A"/>
    <property type="match status" value="1"/>
</dbReference>
<sequence length="91" mass="10035">MSKTMAMNLLEDWCRGMEVDIHRSLLVTGIPEDCGQAEIEETLNGVLSPLGPYRVLNKIFVREENVKAALIEVGPAVFFLPPFSRVTSGVS</sequence>
<accession>I7GE77</accession>
<evidence type="ECO:0000313" key="2">
    <source>
        <dbReference type="EMBL" id="BAE91032.1"/>
    </source>
</evidence>
<protein>
    <submittedName>
        <fullName evidence="2">Macaca fascicularis brain cDNA clone: QmoA-11428, similar to human hypothetical protein FLJ10781 (FLJ10781), mRNA, RefSeq: NM_018215.2</fullName>
    </submittedName>
</protein>
<feature type="domain" description="Paraneoplastic antigen Ma-like N-terminal" evidence="1">
    <location>
        <begin position="5"/>
        <end position="73"/>
    </location>
</feature>
<evidence type="ECO:0000259" key="1">
    <source>
        <dbReference type="Pfam" id="PF20846"/>
    </source>
</evidence>